<proteinExistence type="predicted"/>
<dbReference type="AlphaFoldDB" id="A0A2N5UMC0"/>
<reference evidence="2 3" key="1">
    <citation type="submission" date="2017-11" db="EMBL/GenBank/DDBJ databases">
        <title>De novo assembly and phasing of dikaryotic genomes from two isolates of Puccinia coronata f. sp. avenae, the causal agent of oat crown rust.</title>
        <authorList>
            <person name="Miller M.E."/>
            <person name="Zhang Y."/>
            <person name="Omidvar V."/>
            <person name="Sperschneider J."/>
            <person name="Schwessinger B."/>
            <person name="Raley C."/>
            <person name="Palmer J.M."/>
            <person name="Garnica D."/>
            <person name="Upadhyaya N."/>
            <person name="Rathjen J."/>
            <person name="Taylor J.M."/>
            <person name="Park R.F."/>
            <person name="Dodds P.N."/>
            <person name="Hirsch C.D."/>
            <person name="Kianian S.F."/>
            <person name="Figueroa M."/>
        </authorList>
    </citation>
    <scope>NUCLEOTIDE SEQUENCE [LARGE SCALE GENOMIC DNA]</scope>
    <source>
        <strain evidence="2">12SD80</strain>
    </source>
</reference>
<evidence type="ECO:0000313" key="2">
    <source>
        <dbReference type="EMBL" id="PLW38786.1"/>
    </source>
</evidence>
<feature type="region of interest" description="Disordered" evidence="1">
    <location>
        <begin position="1"/>
        <end position="110"/>
    </location>
</feature>
<feature type="compositionally biased region" description="Low complexity" evidence="1">
    <location>
        <begin position="59"/>
        <end position="69"/>
    </location>
</feature>
<name>A0A2N5UMC0_9BASI</name>
<sequence length="266" mass="29655">MPTTCSLQLKKRTSSQVANTTTTSKQLDKVLPRGQGRTKRGGSGRGAKSLISRNNPSKSNQTDATNDSSSDSEDSTDSGQSHQERKTKSTTGRMQHDDNDDSNAPGSDEIGFTLENFESKLSSCGENKPPRRSCTWNRYFAFSLDGLNYPVPPRGVSEGWDERNGDMGRSWAALNPDEKEVFSARIFQHYSKIPCGDGDMDENEETDLSPEEDKLYRPLYERLVNHEKVDLVLKKGSEGQGQNTSQTYKKALKNLQNINSEVRDFS</sequence>
<feature type="region of interest" description="Disordered" evidence="1">
    <location>
        <begin position="234"/>
        <end position="253"/>
    </location>
</feature>
<organism evidence="2 3">
    <name type="scientific">Puccinia coronata f. sp. avenae</name>
    <dbReference type="NCBI Taxonomy" id="200324"/>
    <lineage>
        <taxon>Eukaryota</taxon>
        <taxon>Fungi</taxon>
        <taxon>Dikarya</taxon>
        <taxon>Basidiomycota</taxon>
        <taxon>Pucciniomycotina</taxon>
        <taxon>Pucciniomycetes</taxon>
        <taxon>Pucciniales</taxon>
        <taxon>Pucciniaceae</taxon>
        <taxon>Puccinia</taxon>
    </lineage>
</organism>
<comment type="caution">
    <text evidence="2">The sequence shown here is derived from an EMBL/GenBank/DDBJ whole genome shotgun (WGS) entry which is preliminary data.</text>
</comment>
<feature type="compositionally biased region" description="Polar residues" evidence="1">
    <location>
        <begin position="240"/>
        <end position="253"/>
    </location>
</feature>
<evidence type="ECO:0000313" key="3">
    <source>
        <dbReference type="Proteomes" id="UP000235392"/>
    </source>
</evidence>
<feature type="compositionally biased region" description="Polar residues" evidence="1">
    <location>
        <begin position="14"/>
        <end position="25"/>
    </location>
</feature>
<evidence type="ECO:0000256" key="1">
    <source>
        <dbReference type="SAM" id="MobiDB-lite"/>
    </source>
</evidence>
<dbReference type="Proteomes" id="UP000235392">
    <property type="component" value="Unassembled WGS sequence"/>
</dbReference>
<protein>
    <submittedName>
        <fullName evidence="2">Uncharacterized protein</fullName>
    </submittedName>
</protein>
<accession>A0A2N5UMC0</accession>
<dbReference type="EMBL" id="PGCI01000123">
    <property type="protein sequence ID" value="PLW38786.1"/>
    <property type="molecule type" value="Genomic_DNA"/>
</dbReference>
<gene>
    <name evidence="2" type="ORF">PCASD_12587</name>
</gene>